<evidence type="ECO:0000313" key="2">
    <source>
        <dbReference type="EMBL" id="GAL72871.1"/>
    </source>
</evidence>
<sequence length="45" mass="5104">MVYGISTYVAIGDTALYLKYDLSPIFKDQIVDQNNISIGVRFDMD</sequence>
<dbReference type="Proteomes" id="UP000029646">
    <property type="component" value="Unassembled WGS sequence"/>
</dbReference>
<evidence type="ECO:0000313" key="3">
    <source>
        <dbReference type="Proteomes" id="UP000029641"/>
    </source>
</evidence>
<evidence type="ECO:0000313" key="1">
    <source>
        <dbReference type="EMBL" id="GAL68721.1"/>
    </source>
</evidence>
<evidence type="ECO:0000313" key="4">
    <source>
        <dbReference type="Proteomes" id="UP000029646"/>
    </source>
</evidence>
<protein>
    <submittedName>
        <fullName evidence="1">Uncharacterized protein</fullName>
    </submittedName>
</protein>
<accession>A0A090VVG0</accession>
<dbReference type="EMBL" id="BBNR01000024">
    <property type="protein sequence ID" value="GAL68721.1"/>
    <property type="molecule type" value="Genomic_DNA"/>
</dbReference>
<reference evidence="3 4" key="1">
    <citation type="journal article" date="2014" name="Genome Announc.">
        <title>Draft Genome Sequence of Marine Flavobacterium Jejuia pallidilutea Strain 11shimoA1 and Pigmentation Mutants.</title>
        <authorList>
            <person name="Takatani N."/>
            <person name="Nakanishi M."/>
            <person name="Meirelles P."/>
            <person name="Mino S."/>
            <person name="Suda W."/>
            <person name="Oshima K."/>
            <person name="Hattori M."/>
            <person name="Ohkuma M."/>
            <person name="Hosokawa M."/>
            <person name="Miyashita K."/>
            <person name="Thompson F.L."/>
            <person name="Niwa A."/>
            <person name="Sawabe T."/>
            <person name="Sawabe T."/>
        </authorList>
    </citation>
    <scope>NUCLEOTIDE SEQUENCE [LARGE SCALE GENOMIC DNA]</scope>
    <source>
        <strain evidence="1 3">JCM 19301</strain>
        <strain evidence="2">JCM 19302</strain>
        <strain evidence="4">JCM19302</strain>
    </source>
</reference>
<gene>
    <name evidence="1" type="ORF">JCM19301_1091</name>
    <name evidence="2" type="ORF">JCM19302_1821</name>
</gene>
<name>A0A090VVG0_9FLAO</name>
<dbReference type="RefSeq" id="WP_369385105.1">
    <property type="nucleotide sequence ID" value="NZ_BBNR01000024.1"/>
</dbReference>
<organism evidence="1 3">
    <name type="scientific">Jejuia pallidilutea</name>
    <dbReference type="NCBI Taxonomy" id="504487"/>
    <lineage>
        <taxon>Bacteria</taxon>
        <taxon>Pseudomonadati</taxon>
        <taxon>Bacteroidota</taxon>
        <taxon>Flavobacteriia</taxon>
        <taxon>Flavobacteriales</taxon>
        <taxon>Flavobacteriaceae</taxon>
        <taxon>Jejuia</taxon>
    </lineage>
</organism>
<dbReference type="Proteomes" id="UP000029641">
    <property type="component" value="Unassembled WGS sequence"/>
</dbReference>
<proteinExistence type="predicted"/>
<dbReference type="AlphaFoldDB" id="A0A090VVG0"/>
<comment type="caution">
    <text evidence="1">The sequence shown here is derived from an EMBL/GenBank/DDBJ whole genome shotgun (WGS) entry which is preliminary data.</text>
</comment>
<dbReference type="EMBL" id="BBNS01000033">
    <property type="protein sequence ID" value="GAL72871.1"/>
    <property type="molecule type" value="Genomic_DNA"/>
</dbReference>